<keyword evidence="2" id="KW-1185">Reference proteome</keyword>
<dbReference type="RefSeq" id="WP_186877097.1">
    <property type="nucleotide sequence ID" value="NZ_JACOPF010000005.1"/>
</dbReference>
<organism evidence="1 2">
    <name type="scientific">Mediterraneibacter hominis</name>
    <dbReference type="NCBI Taxonomy" id="2763054"/>
    <lineage>
        <taxon>Bacteria</taxon>
        <taxon>Bacillati</taxon>
        <taxon>Bacillota</taxon>
        <taxon>Clostridia</taxon>
        <taxon>Lachnospirales</taxon>
        <taxon>Lachnospiraceae</taxon>
        <taxon>Mediterraneibacter</taxon>
    </lineage>
</organism>
<accession>A0A923LLY2</accession>
<reference evidence="1" key="1">
    <citation type="submission" date="2020-08" db="EMBL/GenBank/DDBJ databases">
        <title>Genome public.</title>
        <authorList>
            <person name="Liu C."/>
            <person name="Sun Q."/>
        </authorList>
    </citation>
    <scope>NUCLEOTIDE SEQUENCE</scope>
    <source>
        <strain evidence="1">NSJ-55</strain>
    </source>
</reference>
<gene>
    <name evidence="1" type="ORF">H8S37_16155</name>
</gene>
<comment type="caution">
    <text evidence="1">The sequence shown here is derived from an EMBL/GenBank/DDBJ whole genome shotgun (WGS) entry which is preliminary data.</text>
</comment>
<dbReference type="Proteomes" id="UP000652477">
    <property type="component" value="Unassembled WGS sequence"/>
</dbReference>
<dbReference type="AlphaFoldDB" id="A0A923LLY2"/>
<sequence length="65" mass="7175">MRICNRCNCEMSEGYSLQISNLTAIGSLQLVKGRTIFGEELGKVKAAVCPKCGEISLYFENTDKL</sequence>
<evidence type="ECO:0008006" key="3">
    <source>
        <dbReference type="Google" id="ProtNLM"/>
    </source>
</evidence>
<evidence type="ECO:0000313" key="1">
    <source>
        <dbReference type="EMBL" id="MBC5690447.1"/>
    </source>
</evidence>
<name>A0A923LLY2_9FIRM</name>
<dbReference type="EMBL" id="JACOPF010000005">
    <property type="protein sequence ID" value="MBC5690447.1"/>
    <property type="molecule type" value="Genomic_DNA"/>
</dbReference>
<protein>
    <recommendedName>
        <fullName evidence="3">Nucleic acid-binding protein</fullName>
    </recommendedName>
</protein>
<proteinExistence type="predicted"/>
<evidence type="ECO:0000313" key="2">
    <source>
        <dbReference type="Proteomes" id="UP000652477"/>
    </source>
</evidence>